<dbReference type="FunFam" id="1.10.860.10:FF:000001">
    <property type="entry name" value="Replicative DNA helicase"/>
    <property type="match status" value="1"/>
</dbReference>
<dbReference type="GO" id="GO:1990077">
    <property type="term" value="C:primosome complex"/>
    <property type="evidence" value="ECO:0007669"/>
    <property type="project" value="UniProtKB-UniRule"/>
</dbReference>
<evidence type="ECO:0000256" key="7">
    <source>
        <dbReference type="ARBA" id="ARBA00022840"/>
    </source>
</evidence>
<dbReference type="GO" id="GO:0016887">
    <property type="term" value="F:ATP hydrolysis activity"/>
    <property type="evidence" value="ECO:0007669"/>
    <property type="project" value="RHEA"/>
</dbReference>
<dbReference type="GO" id="GO:0006269">
    <property type="term" value="P:DNA replication, synthesis of primer"/>
    <property type="evidence" value="ECO:0007669"/>
    <property type="project" value="UniProtKB-UniRule"/>
</dbReference>
<dbReference type="Gene3D" id="1.10.860.10">
    <property type="entry name" value="DNAb Helicase, Chain A"/>
    <property type="match status" value="1"/>
</dbReference>
<evidence type="ECO:0000313" key="16">
    <source>
        <dbReference type="EMBL" id="SNR78502.1"/>
    </source>
</evidence>
<evidence type="ECO:0000256" key="8">
    <source>
        <dbReference type="ARBA" id="ARBA00023125"/>
    </source>
</evidence>
<dbReference type="SUPFAM" id="SSF48024">
    <property type="entry name" value="N-terminal domain of DnaB helicase"/>
    <property type="match status" value="1"/>
</dbReference>
<keyword evidence="6 13" id="KW-0347">Helicase</keyword>
<proteinExistence type="inferred from homology"/>
<dbReference type="PROSITE" id="PS51199">
    <property type="entry name" value="SF4_HELICASE"/>
    <property type="match status" value="1"/>
</dbReference>
<evidence type="ECO:0000256" key="14">
    <source>
        <dbReference type="SAM" id="MobiDB-lite"/>
    </source>
</evidence>
<feature type="domain" description="SF4 helicase" evidence="15">
    <location>
        <begin position="209"/>
        <end position="478"/>
    </location>
</feature>
<dbReference type="Gene3D" id="3.40.50.300">
    <property type="entry name" value="P-loop containing nucleotide triphosphate hydrolases"/>
    <property type="match status" value="1"/>
</dbReference>
<keyword evidence="5 13" id="KW-0378">Hydrolase</keyword>
<keyword evidence="17" id="KW-1185">Reference proteome</keyword>
<dbReference type="RefSeq" id="WP_089272842.1">
    <property type="nucleotide sequence ID" value="NZ_FZOC01000002.1"/>
</dbReference>
<keyword evidence="4 13" id="KW-0547">Nucleotide-binding</keyword>
<evidence type="ECO:0000256" key="9">
    <source>
        <dbReference type="ARBA" id="ARBA00023235"/>
    </source>
</evidence>
<dbReference type="GO" id="GO:0043139">
    <property type="term" value="F:5'-3' DNA helicase activity"/>
    <property type="evidence" value="ECO:0007669"/>
    <property type="project" value="UniProtKB-EC"/>
</dbReference>
<comment type="similarity">
    <text evidence="1 13">Belongs to the helicase family. DnaB subfamily.</text>
</comment>
<evidence type="ECO:0000256" key="3">
    <source>
        <dbReference type="ARBA" id="ARBA00022705"/>
    </source>
</evidence>
<keyword evidence="3 13" id="KW-0235">DNA replication</keyword>
<dbReference type="Pfam" id="PF03796">
    <property type="entry name" value="DnaB_C"/>
    <property type="match status" value="1"/>
</dbReference>
<dbReference type="Proteomes" id="UP000198324">
    <property type="component" value="Unassembled WGS sequence"/>
</dbReference>
<dbReference type="EC" id="5.6.2.3" evidence="12 13"/>
<evidence type="ECO:0000256" key="5">
    <source>
        <dbReference type="ARBA" id="ARBA00022801"/>
    </source>
</evidence>
<organism evidence="16 17">
    <name type="scientific">Humidesulfovibrio mexicanus</name>
    <dbReference type="NCBI Taxonomy" id="147047"/>
    <lineage>
        <taxon>Bacteria</taxon>
        <taxon>Pseudomonadati</taxon>
        <taxon>Thermodesulfobacteriota</taxon>
        <taxon>Desulfovibrionia</taxon>
        <taxon>Desulfovibrionales</taxon>
        <taxon>Desulfovibrionaceae</taxon>
        <taxon>Humidesulfovibrio</taxon>
    </lineage>
</organism>
<dbReference type="Pfam" id="PF00772">
    <property type="entry name" value="DnaB"/>
    <property type="match status" value="1"/>
</dbReference>
<dbReference type="InterPro" id="IPR036185">
    <property type="entry name" value="DNA_heli_DnaB-like_N_sf"/>
</dbReference>
<comment type="catalytic activity">
    <reaction evidence="11 13">
        <text>ATP + H2O = ADP + phosphate + H(+)</text>
        <dbReference type="Rhea" id="RHEA:13065"/>
        <dbReference type="ChEBI" id="CHEBI:15377"/>
        <dbReference type="ChEBI" id="CHEBI:15378"/>
        <dbReference type="ChEBI" id="CHEBI:30616"/>
        <dbReference type="ChEBI" id="CHEBI:43474"/>
        <dbReference type="ChEBI" id="CHEBI:456216"/>
        <dbReference type="EC" id="5.6.2.3"/>
    </reaction>
</comment>
<dbReference type="NCBIfam" id="TIGR00665">
    <property type="entry name" value="DnaB"/>
    <property type="match status" value="1"/>
</dbReference>
<evidence type="ECO:0000256" key="12">
    <source>
        <dbReference type="NCBIfam" id="TIGR00665"/>
    </source>
</evidence>
<dbReference type="InterPro" id="IPR007694">
    <property type="entry name" value="DNA_helicase_DnaB-like_C"/>
</dbReference>
<dbReference type="PANTHER" id="PTHR30153:SF2">
    <property type="entry name" value="REPLICATIVE DNA HELICASE"/>
    <property type="match status" value="1"/>
</dbReference>
<dbReference type="OrthoDB" id="9773982at2"/>
<evidence type="ECO:0000256" key="1">
    <source>
        <dbReference type="ARBA" id="ARBA00008428"/>
    </source>
</evidence>
<reference evidence="16 17" key="1">
    <citation type="submission" date="2017-06" db="EMBL/GenBank/DDBJ databases">
        <authorList>
            <person name="Kim H.J."/>
            <person name="Triplett B.A."/>
        </authorList>
    </citation>
    <scope>NUCLEOTIDE SEQUENCE [LARGE SCALE GENOMIC DNA]</scope>
    <source>
        <strain evidence="16 17">DSM 13116</strain>
    </source>
</reference>
<evidence type="ECO:0000259" key="15">
    <source>
        <dbReference type="PROSITE" id="PS51199"/>
    </source>
</evidence>
<dbReference type="CDD" id="cd00984">
    <property type="entry name" value="DnaB_C"/>
    <property type="match status" value="1"/>
</dbReference>
<keyword evidence="2 13" id="KW-0639">Primosome</keyword>
<sequence length="487" mass="54015">MASSRKQSPSSSPRRNRQGNAQEDGAEALERASAALSRNIPPQNLEAEQAVLGGVFLRNSLFHSLVDVVRSDDFYSPAHRIIFRAFEDLYARNAPVDLITVTEYLTQSQVLDDIGGPVYLAELANSPVSAANALFHAGIVRDKAVARRLIETASDIIGNCYDNQDIEGLLDKSEQAIFQISDVRSKATVHSGKELVDRVFKELEKRVGRQALVTGTTTGYEKLDEMTAGLQNSDLIIVAARPSMGKTAFALNLALNAATKGEIAVPTAIFSLEMSMDQIMMRLLCCQGRVDQTNLRRGSIDDQDWAKLYDAANIISNAPIFVDDTAALSTMELRARCRRLKSEHGLGLVVVDYLQLMRASRDIDSREQEISDISRNLKALAKELNIPVIALSQLNRKVEERGDKRPMLSDLRESGAIEQDADVIMFIYRDEVYNKKEGNPKAGVAEIIIGKQRNGPVGEVELFFKKQYSRFENLNTMAYPSEYFTSS</sequence>
<dbReference type="FunFam" id="3.40.50.300:FF:000076">
    <property type="entry name" value="Replicative DNA helicase"/>
    <property type="match status" value="1"/>
</dbReference>
<evidence type="ECO:0000256" key="2">
    <source>
        <dbReference type="ARBA" id="ARBA00022515"/>
    </source>
</evidence>
<keyword evidence="9" id="KW-0413">Isomerase</keyword>
<dbReference type="InterPro" id="IPR027417">
    <property type="entry name" value="P-loop_NTPase"/>
</dbReference>
<evidence type="ECO:0000256" key="11">
    <source>
        <dbReference type="ARBA" id="ARBA00048954"/>
    </source>
</evidence>
<dbReference type="GO" id="GO:0005829">
    <property type="term" value="C:cytosol"/>
    <property type="evidence" value="ECO:0007669"/>
    <property type="project" value="TreeGrafter"/>
</dbReference>
<dbReference type="GO" id="GO:0003677">
    <property type="term" value="F:DNA binding"/>
    <property type="evidence" value="ECO:0007669"/>
    <property type="project" value="UniProtKB-UniRule"/>
</dbReference>
<evidence type="ECO:0000256" key="4">
    <source>
        <dbReference type="ARBA" id="ARBA00022741"/>
    </source>
</evidence>
<dbReference type="GO" id="GO:0042802">
    <property type="term" value="F:identical protein binding"/>
    <property type="evidence" value="ECO:0007669"/>
    <property type="project" value="UniProtKB-ARBA"/>
</dbReference>
<dbReference type="NCBIfam" id="NF004384">
    <property type="entry name" value="PRK05748.1"/>
    <property type="match status" value="1"/>
</dbReference>
<evidence type="ECO:0000256" key="6">
    <source>
        <dbReference type="ARBA" id="ARBA00022806"/>
    </source>
</evidence>
<protein>
    <recommendedName>
        <fullName evidence="12 13">Replicative DNA helicase</fullName>
        <ecNumber evidence="12 13">5.6.2.3</ecNumber>
    </recommendedName>
</protein>
<dbReference type="PANTHER" id="PTHR30153">
    <property type="entry name" value="REPLICATIVE DNA HELICASE DNAB"/>
    <property type="match status" value="1"/>
</dbReference>
<comment type="function">
    <text evidence="10 13">The main replicative DNA helicase, it participates in initiation and elongation during chromosome replication. Travels ahead of the DNA replisome, separating dsDNA into templates for DNA synthesis. A processive ATP-dependent 5'-3' DNA helicase it has DNA-dependent ATPase activity.</text>
</comment>
<feature type="region of interest" description="Disordered" evidence="14">
    <location>
        <begin position="1"/>
        <end position="28"/>
    </location>
</feature>
<dbReference type="InterPro" id="IPR016136">
    <property type="entry name" value="DNA_helicase_N/primase_C"/>
</dbReference>
<dbReference type="InterPro" id="IPR007693">
    <property type="entry name" value="DNA_helicase_DnaB-like_N"/>
</dbReference>
<name>A0A238Z5N5_9BACT</name>
<dbReference type="SUPFAM" id="SSF52540">
    <property type="entry name" value="P-loop containing nucleoside triphosphate hydrolases"/>
    <property type="match status" value="1"/>
</dbReference>
<dbReference type="GO" id="GO:0005524">
    <property type="term" value="F:ATP binding"/>
    <property type="evidence" value="ECO:0007669"/>
    <property type="project" value="UniProtKB-UniRule"/>
</dbReference>
<evidence type="ECO:0000256" key="13">
    <source>
        <dbReference type="RuleBase" id="RU362085"/>
    </source>
</evidence>
<dbReference type="AlphaFoldDB" id="A0A238Z5N5"/>
<keyword evidence="8 13" id="KW-0238">DNA-binding</keyword>
<feature type="compositionally biased region" description="Low complexity" evidence="14">
    <location>
        <begin position="1"/>
        <end position="13"/>
    </location>
</feature>
<evidence type="ECO:0000313" key="17">
    <source>
        <dbReference type="Proteomes" id="UP000198324"/>
    </source>
</evidence>
<dbReference type="EMBL" id="FZOC01000002">
    <property type="protein sequence ID" value="SNR78502.1"/>
    <property type="molecule type" value="Genomic_DNA"/>
</dbReference>
<evidence type="ECO:0000256" key="10">
    <source>
        <dbReference type="ARBA" id="ARBA00044932"/>
    </source>
</evidence>
<gene>
    <name evidence="16" type="ORF">SAMN04488503_1262</name>
</gene>
<keyword evidence="7 13" id="KW-0067">ATP-binding</keyword>
<accession>A0A238Z5N5</accession>
<dbReference type="InterPro" id="IPR007692">
    <property type="entry name" value="DNA_helicase_DnaB"/>
</dbReference>